<keyword evidence="1" id="KW-1133">Transmembrane helix</keyword>
<feature type="transmembrane region" description="Helical" evidence="1">
    <location>
        <begin position="314"/>
        <end position="336"/>
    </location>
</feature>
<evidence type="ECO:0008006" key="5">
    <source>
        <dbReference type="Google" id="ProtNLM"/>
    </source>
</evidence>
<protein>
    <recommendedName>
        <fullName evidence="5">G-protein coupled receptors family 1 profile domain-containing protein</fullName>
    </recommendedName>
</protein>
<feature type="transmembrane region" description="Helical" evidence="1">
    <location>
        <begin position="120"/>
        <end position="138"/>
    </location>
</feature>
<feature type="signal peptide" evidence="2">
    <location>
        <begin position="1"/>
        <end position="20"/>
    </location>
</feature>
<feature type="transmembrane region" description="Helical" evidence="1">
    <location>
        <begin position="89"/>
        <end position="114"/>
    </location>
</feature>
<dbReference type="EMBL" id="MU004310">
    <property type="protein sequence ID" value="KAF2659075.1"/>
    <property type="molecule type" value="Genomic_DNA"/>
</dbReference>
<name>A0A6A6TGH0_9PLEO</name>
<reference evidence="3" key="1">
    <citation type="journal article" date="2020" name="Stud. Mycol.">
        <title>101 Dothideomycetes genomes: a test case for predicting lifestyles and emergence of pathogens.</title>
        <authorList>
            <person name="Haridas S."/>
            <person name="Albert R."/>
            <person name="Binder M."/>
            <person name="Bloem J."/>
            <person name="Labutti K."/>
            <person name="Salamov A."/>
            <person name="Andreopoulos B."/>
            <person name="Baker S."/>
            <person name="Barry K."/>
            <person name="Bills G."/>
            <person name="Bluhm B."/>
            <person name="Cannon C."/>
            <person name="Castanera R."/>
            <person name="Culley D."/>
            <person name="Daum C."/>
            <person name="Ezra D."/>
            <person name="Gonzalez J."/>
            <person name="Henrissat B."/>
            <person name="Kuo A."/>
            <person name="Liang C."/>
            <person name="Lipzen A."/>
            <person name="Lutzoni F."/>
            <person name="Magnuson J."/>
            <person name="Mondo S."/>
            <person name="Nolan M."/>
            <person name="Ohm R."/>
            <person name="Pangilinan J."/>
            <person name="Park H.-J."/>
            <person name="Ramirez L."/>
            <person name="Alfaro M."/>
            <person name="Sun H."/>
            <person name="Tritt A."/>
            <person name="Yoshinaga Y."/>
            <person name="Zwiers L.-H."/>
            <person name="Turgeon B."/>
            <person name="Goodwin S."/>
            <person name="Spatafora J."/>
            <person name="Crous P."/>
            <person name="Grigoriev I."/>
        </authorList>
    </citation>
    <scope>NUCLEOTIDE SEQUENCE</scope>
    <source>
        <strain evidence="3">CBS 122681</strain>
    </source>
</reference>
<evidence type="ECO:0000256" key="1">
    <source>
        <dbReference type="SAM" id="Phobius"/>
    </source>
</evidence>
<gene>
    <name evidence="3" type="ORF">K491DRAFT_592012</name>
</gene>
<dbReference type="PANTHER" id="PTHR38848:SF3">
    <property type="entry name" value="G-PROTEIN COUPLED RECEPTORS FAMILY 3 PROFILE DOMAIN-CONTAINING PROTEIN"/>
    <property type="match status" value="1"/>
</dbReference>
<dbReference type="PANTHER" id="PTHR38848">
    <property type="entry name" value="G-PROTEIN COUPLED RECEPTORS FAMILY 3 PROFILE DOMAIN-CONTAINING PROTEIN"/>
    <property type="match status" value="1"/>
</dbReference>
<feature type="transmembrane region" description="Helical" evidence="1">
    <location>
        <begin position="166"/>
        <end position="189"/>
    </location>
</feature>
<feature type="transmembrane region" description="Helical" evidence="1">
    <location>
        <begin position="284"/>
        <end position="308"/>
    </location>
</feature>
<evidence type="ECO:0000313" key="3">
    <source>
        <dbReference type="EMBL" id="KAF2659075.1"/>
    </source>
</evidence>
<evidence type="ECO:0000313" key="4">
    <source>
        <dbReference type="Proteomes" id="UP000799324"/>
    </source>
</evidence>
<keyword evidence="2" id="KW-0732">Signal</keyword>
<keyword evidence="1" id="KW-0812">Transmembrane</keyword>
<accession>A0A6A6TGH0</accession>
<feature type="chain" id="PRO_5025497906" description="G-protein coupled receptors family 1 profile domain-containing protein" evidence="2">
    <location>
        <begin position="21"/>
        <end position="369"/>
    </location>
</feature>
<evidence type="ECO:0000256" key="2">
    <source>
        <dbReference type="SAM" id="SignalP"/>
    </source>
</evidence>
<sequence>MSAADTIFWQWVLFAGTAFSSPVDFFLLEDSRRHVSRNLNSSSEPTPIVFGESQASRTIYTVMSLFCLSLLTGMLGYRARQMERQSLKALSLTRILVLVLYTLAICFVTSATVVESGLSLSSPSICHSAIVICLAFYVSSKATMYIFLVERAHVLRAPYIGRAHDWIWLVGMLSIATGFGSIAICGFLWPIADLSVNDGRCRIGLPLKVTMPLLCFDVCINMALTGTFIYLLRPLLQFSGTPDPNTPANRFTKSIRKLFQSEDRRSSMDVYPENQPFLRSIKALLWRSLIGSMLVMLPTVGNLAALYSLKGRELGWLCLTMCTFDVTWAVCVIHWLTAGSTEVDEQALVMLVQPGTANNASTNRPPPVT</sequence>
<keyword evidence="4" id="KW-1185">Reference proteome</keyword>
<dbReference type="AlphaFoldDB" id="A0A6A6TGH0"/>
<dbReference type="Proteomes" id="UP000799324">
    <property type="component" value="Unassembled WGS sequence"/>
</dbReference>
<proteinExistence type="predicted"/>
<feature type="transmembrane region" description="Helical" evidence="1">
    <location>
        <begin position="209"/>
        <end position="232"/>
    </location>
</feature>
<feature type="transmembrane region" description="Helical" evidence="1">
    <location>
        <begin position="59"/>
        <end position="77"/>
    </location>
</feature>
<dbReference type="OrthoDB" id="3210850at2759"/>
<keyword evidence="1" id="KW-0472">Membrane</keyword>
<organism evidence="3 4">
    <name type="scientific">Lophiostoma macrostomum CBS 122681</name>
    <dbReference type="NCBI Taxonomy" id="1314788"/>
    <lineage>
        <taxon>Eukaryota</taxon>
        <taxon>Fungi</taxon>
        <taxon>Dikarya</taxon>
        <taxon>Ascomycota</taxon>
        <taxon>Pezizomycotina</taxon>
        <taxon>Dothideomycetes</taxon>
        <taxon>Pleosporomycetidae</taxon>
        <taxon>Pleosporales</taxon>
        <taxon>Lophiostomataceae</taxon>
        <taxon>Lophiostoma</taxon>
    </lineage>
</organism>